<keyword evidence="2" id="KW-1185">Reference proteome</keyword>
<protein>
    <submittedName>
        <fullName evidence="1">Uncharacterized protein</fullName>
    </submittedName>
</protein>
<evidence type="ECO:0000313" key="2">
    <source>
        <dbReference type="Proteomes" id="UP000192927"/>
    </source>
</evidence>
<dbReference type="Proteomes" id="UP000192927">
    <property type="component" value="Unassembled WGS sequence"/>
</dbReference>
<evidence type="ECO:0000313" key="1">
    <source>
        <dbReference type="EMBL" id="SLM35445.1"/>
    </source>
</evidence>
<sequence length="121" mass="13623">MNNYNGRKVPNVSQYVANLNTIPSAHDLATQQHDDFKLEDDLALFTNTEFYDFDLGENIQQAPPLEYDPTLEERTRSGQAGAHKNNATILDFVNGMFELVGVALHTMSLYQIVISDCDLSR</sequence>
<proteinExistence type="predicted"/>
<reference evidence="2" key="1">
    <citation type="submission" date="2017-03" db="EMBL/GenBank/DDBJ databases">
        <authorList>
            <person name="Sharma R."/>
            <person name="Thines M."/>
        </authorList>
    </citation>
    <scope>NUCLEOTIDE SEQUENCE [LARGE SCALE GENOMIC DNA]</scope>
</reference>
<dbReference type="AlphaFoldDB" id="A0A1W5CXI3"/>
<accession>A0A1W5CXI3</accession>
<name>A0A1W5CXI3_9LECA</name>
<organism evidence="1 2">
    <name type="scientific">Lasallia pustulata</name>
    <dbReference type="NCBI Taxonomy" id="136370"/>
    <lineage>
        <taxon>Eukaryota</taxon>
        <taxon>Fungi</taxon>
        <taxon>Dikarya</taxon>
        <taxon>Ascomycota</taxon>
        <taxon>Pezizomycotina</taxon>
        <taxon>Lecanoromycetes</taxon>
        <taxon>OSLEUM clade</taxon>
        <taxon>Umbilicariomycetidae</taxon>
        <taxon>Umbilicariales</taxon>
        <taxon>Umbilicariaceae</taxon>
        <taxon>Lasallia</taxon>
    </lineage>
</organism>
<dbReference type="EMBL" id="FWEW01000719">
    <property type="protein sequence ID" value="SLM35445.1"/>
    <property type="molecule type" value="Genomic_DNA"/>
</dbReference>